<dbReference type="GO" id="GO:0030976">
    <property type="term" value="F:thiamine pyrophosphate binding"/>
    <property type="evidence" value="ECO:0007669"/>
    <property type="project" value="InterPro"/>
</dbReference>
<accession>A0A6A6IHL7</accession>
<keyword evidence="3" id="KW-0175">Coiled coil</keyword>
<dbReference type="SUPFAM" id="SSF52467">
    <property type="entry name" value="DHS-like NAD/FAD-binding domain"/>
    <property type="match status" value="1"/>
</dbReference>
<dbReference type="InterPro" id="IPR012001">
    <property type="entry name" value="Thiamin_PyroP_enz_TPP-bd_dom"/>
</dbReference>
<organism evidence="6 7">
    <name type="scientific">Trematosphaeria pertusa</name>
    <dbReference type="NCBI Taxonomy" id="390896"/>
    <lineage>
        <taxon>Eukaryota</taxon>
        <taxon>Fungi</taxon>
        <taxon>Dikarya</taxon>
        <taxon>Ascomycota</taxon>
        <taxon>Pezizomycotina</taxon>
        <taxon>Dothideomycetes</taxon>
        <taxon>Pleosporomycetidae</taxon>
        <taxon>Pleosporales</taxon>
        <taxon>Massarineae</taxon>
        <taxon>Trematosphaeriaceae</taxon>
        <taxon>Trematosphaeria</taxon>
    </lineage>
</organism>
<dbReference type="Pfam" id="PF02775">
    <property type="entry name" value="TPP_enzyme_C"/>
    <property type="match status" value="1"/>
</dbReference>
<evidence type="ECO:0000256" key="1">
    <source>
        <dbReference type="ARBA" id="ARBA00007812"/>
    </source>
</evidence>
<gene>
    <name evidence="6" type="ORF">BU26DRAFT_593760</name>
</gene>
<dbReference type="Proteomes" id="UP000800094">
    <property type="component" value="Unassembled WGS sequence"/>
</dbReference>
<dbReference type="InterPro" id="IPR029035">
    <property type="entry name" value="DHS-like_NAD/FAD-binding_dom"/>
</dbReference>
<comment type="similarity">
    <text evidence="1">Belongs to the TPP enzyme family.</text>
</comment>
<protein>
    <submittedName>
        <fullName evidence="6">Thiamine pyrophosphate enzyme</fullName>
    </submittedName>
</protein>
<dbReference type="AlphaFoldDB" id="A0A6A6IHL7"/>
<dbReference type="PANTHER" id="PTHR18968:SF164">
    <property type="entry name" value="PYRUVATE DECARBOXYLASE"/>
    <property type="match status" value="1"/>
</dbReference>
<evidence type="ECO:0000259" key="5">
    <source>
        <dbReference type="Pfam" id="PF02776"/>
    </source>
</evidence>
<evidence type="ECO:0000256" key="2">
    <source>
        <dbReference type="ARBA" id="ARBA00023052"/>
    </source>
</evidence>
<dbReference type="SUPFAM" id="SSF52518">
    <property type="entry name" value="Thiamin diphosphate-binding fold (THDP-binding)"/>
    <property type="match status" value="2"/>
</dbReference>
<feature type="domain" description="Thiamine pyrophosphate enzyme N-terminal TPP-binding" evidence="5">
    <location>
        <begin position="12"/>
        <end position="140"/>
    </location>
</feature>
<evidence type="ECO:0000256" key="3">
    <source>
        <dbReference type="SAM" id="Coils"/>
    </source>
</evidence>
<dbReference type="Gene3D" id="3.40.50.970">
    <property type="match status" value="2"/>
</dbReference>
<dbReference type="GO" id="GO:0003984">
    <property type="term" value="F:acetolactate synthase activity"/>
    <property type="evidence" value="ECO:0007669"/>
    <property type="project" value="TreeGrafter"/>
</dbReference>
<dbReference type="GeneID" id="54588214"/>
<evidence type="ECO:0000313" key="6">
    <source>
        <dbReference type="EMBL" id="KAF2250074.1"/>
    </source>
</evidence>
<dbReference type="CDD" id="cd02002">
    <property type="entry name" value="TPP_BFDC"/>
    <property type="match status" value="1"/>
</dbReference>
<evidence type="ECO:0000259" key="4">
    <source>
        <dbReference type="Pfam" id="PF02775"/>
    </source>
</evidence>
<dbReference type="InterPro" id="IPR011766">
    <property type="entry name" value="TPP_enzyme_TPP-bd"/>
</dbReference>
<dbReference type="PANTHER" id="PTHR18968">
    <property type="entry name" value="THIAMINE PYROPHOSPHATE ENZYMES"/>
    <property type="match status" value="1"/>
</dbReference>
<dbReference type="EMBL" id="ML987194">
    <property type="protein sequence ID" value="KAF2250074.1"/>
    <property type="molecule type" value="Genomic_DNA"/>
</dbReference>
<dbReference type="GO" id="GO:0050660">
    <property type="term" value="F:flavin adenine dinucleotide binding"/>
    <property type="evidence" value="ECO:0007669"/>
    <property type="project" value="TreeGrafter"/>
</dbReference>
<reference evidence="6" key="1">
    <citation type="journal article" date="2020" name="Stud. Mycol.">
        <title>101 Dothideomycetes genomes: a test case for predicting lifestyles and emergence of pathogens.</title>
        <authorList>
            <person name="Haridas S."/>
            <person name="Albert R."/>
            <person name="Binder M."/>
            <person name="Bloem J."/>
            <person name="Labutti K."/>
            <person name="Salamov A."/>
            <person name="Andreopoulos B."/>
            <person name="Baker S."/>
            <person name="Barry K."/>
            <person name="Bills G."/>
            <person name="Bluhm B."/>
            <person name="Cannon C."/>
            <person name="Castanera R."/>
            <person name="Culley D."/>
            <person name="Daum C."/>
            <person name="Ezra D."/>
            <person name="Gonzalez J."/>
            <person name="Henrissat B."/>
            <person name="Kuo A."/>
            <person name="Liang C."/>
            <person name="Lipzen A."/>
            <person name="Lutzoni F."/>
            <person name="Magnuson J."/>
            <person name="Mondo S."/>
            <person name="Nolan M."/>
            <person name="Ohm R."/>
            <person name="Pangilinan J."/>
            <person name="Park H.-J."/>
            <person name="Ramirez L."/>
            <person name="Alfaro M."/>
            <person name="Sun H."/>
            <person name="Tritt A."/>
            <person name="Yoshinaga Y."/>
            <person name="Zwiers L.-H."/>
            <person name="Turgeon B."/>
            <person name="Goodwin S."/>
            <person name="Spatafora J."/>
            <person name="Crous P."/>
            <person name="Grigoriev I."/>
        </authorList>
    </citation>
    <scope>NUCLEOTIDE SEQUENCE</scope>
    <source>
        <strain evidence="6">CBS 122368</strain>
    </source>
</reference>
<dbReference type="GO" id="GO:0009099">
    <property type="term" value="P:L-valine biosynthetic process"/>
    <property type="evidence" value="ECO:0007669"/>
    <property type="project" value="TreeGrafter"/>
</dbReference>
<evidence type="ECO:0000313" key="7">
    <source>
        <dbReference type="Proteomes" id="UP000800094"/>
    </source>
</evidence>
<feature type="coiled-coil region" evidence="3">
    <location>
        <begin position="340"/>
        <end position="367"/>
    </location>
</feature>
<feature type="domain" description="Thiamine pyrophosphate enzyme TPP-binding" evidence="4">
    <location>
        <begin position="392"/>
        <end position="526"/>
    </location>
</feature>
<keyword evidence="7" id="KW-1185">Reference proteome</keyword>
<proteinExistence type="inferred from homology"/>
<dbReference type="InterPro" id="IPR045229">
    <property type="entry name" value="TPP_enz"/>
</dbReference>
<dbReference type="GO" id="GO:0005739">
    <property type="term" value="C:mitochondrion"/>
    <property type="evidence" value="ECO:0007669"/>
    <property type="project" value="TreeGrafter"/>
</dbReference>
<dbReference type="CDD" id="cd07035">
    <property type="entry name" value="TPP_PYR_POX_like"/>
    <property type="match status" value="1"/>
</dbReference>
<dbReference type="RefSeq" id="XP_033685078.1">
    <property type="nucleotide sequence ID" value="XM_033834884.1"/>
</dbReference>
<sequence length="578" mass="62834">MSKLNAHTYRYTTAFALFEALWEAGITACFVNVGSDHPFIIEAIVKGKRERPKAWPRMITCPSEITAISPDDGYARVSGQPQAVIIHVDVGTQALGQGVHNASIGRAPVFIFAGLCPYIESGELLGSRNEYIQDVPDQEAIVRQYCRYTGEVRTGLNIKQSVGRALQFAKGAPKGPVYLTALYSLDQTQWVPIGPSALPADAVIDISTALVKGKRPLIITGYSGRDRRTPDLLVALANLVPGIRVHDTGDSDMCFPSSHSASEGFRHSFDECTRDADAILLLDCDVLWIPSRNPSPKGVKIYHIDIDPLNQQISVSFFPAHGRWKQFHSSYAVLNDGKYAVRAQEQAQVHQRRLADIESQARIAEEDPLSAHNIGKLLKDILPRSTTFVIEAGTAAHAIHDHLQPSRPGSWTHRGATGIGWSNGAALGVKMALKDMEEIGEAGPSLVCYVVGDGNFMCGAPSSALWVASKYKIPVLTLVLNNGDWKAPRNSTALVYPEGLNQVASDDELNISFRPTPNYAALAEAATGSDLRSPESNSNSLWMKGRRVKMVGELTSALKSGVERVDEQGKGMLIEALM</sequence>
<dbReference type="GO" id="GO:0009097">
    <property type="term" value="P:isoleucine biosynthetic process"/>
    <property type="evidence" value="ECO:0007669"/>
    <property type="project" value="TreeGrafter"/>
</dbReference>
<dbReference type="OrthoDB" id="2867507at2759"/>
<dbReference type="GO" id="GO:0005948">
    <property type="term" value="C:acetolactate synthase complex"/>
    <property type="evidence" value="ECO:0007669"/>
    <property type="project" value="TreeGrafter"/>
</dbReference>
<dbReference type="InterPro" id="IPR029061">
    <property type="entry name" value="THDP-binding"/>
</dbReference>
<dbReference type="Gene3D" id="3.40.50.1220">
    <property type="entry name" value="TPP-binding domain"/>
    <property type="match status" value="1"/>
</dbReference>
<name>A0A6A6IHL7_9PLEO</name>
<keyword evidence="2" id="KW-0786">Thiamine pyrophosphate</keyword>
<dbReference type="Pfam" id="PF02776">
    <property type="entry name" value="TPP_enzyme_N"/>
    <property type="match status" value="1"/>
</dbReference>